<keyword evidence="1 4" id="KW-0696">RNA-directed RNA polymerase</keyword>
<name>A0A5N5CXF0_9PEZI</name>
<evidence type="ECO:0000259" key="2">
    <source>
        <dbReference type="Pfam" id="PF05183"/>
    </source>
</evidence>
<dbReference type="GO" id="GO:0003968">
    <property type="term" value="F:RNA-directed RNA polymerase activity"/>
    <property type="evidence" value="ECO:0007669"/>
    <property type="project" value="UniProtKB-KW"/>
</dbReference>
<dbReference type="PANTHER" id="PTHR23079">
    <property type="entry name" value="RNA-DEPENDENT RNA POLYMERASE"/>
    <property type="match status" value="1"/>
</dbReference>
<dbReference type="PANTHER" id="PTHR23079:SF17">
    <property type="entry name" value="RNA-DEPENDENT RNA POLYMERASE"/>
    <property type="match status" value="1"/>
</dbReference>
<dbReference type="AlphaFoldDB" id="A0A5N5CXF0"/>
<feature type="domain" description="RdRP-like PH" evidence="3">
    <location>
        <begin position="139"/>
        <end position="308"/>
    </location>
</feature>
<evidence type="ECO:0000313" key="4">
    <source>
        <dbReference type="EMBL" id="KAB2569954.1"/>
    </source>
</evidence>
<comment type="caution">
    <text evidence="4">The sequence shown here is derived from an EMBL/GenBank/DDBJ whole genome shotgun (WGS) entry which is preliminary data.</text>
</comment>
<comment type="similarity">
    <text evidence="1">Belongs to the RdRP family.</text>
</comment>
<dbReference type="GO" id="GO:0030422">
    <property type="term" value="P:siRNA processing"/>
    <property type="evidence" value="ECO:0007669"/>
    <property type="project" value="TreeGrafter"/>
</dbReference>
<keyword evidence="5" id="KW-1185">Reference proteome</keyword>
<evidence type="ECO:0000313" key="5">
    <source>
        <dbReference type="Proteomes" id="UP000325902"/>
    </source>
</evidence>
<dbReference type="Pfam" id="PF05183">
    <property type="entry name" value="RdRP"/>
    <property type="match status" value="1"/>
</dbReference>
<dbReference type="Pfam" id="PF25358">
    <property type="entry name" value="PH_fung_RdRP"/>
    <property type="match status" value="1"/>
</dbReference>
<dbReference type="InterPro" id="IPR007855">
    <property type="entry name" value="RDRP"/>
</dbReference>
<dbReference type="GO" id="GO:0003723">
    <property type="term" value="F:RNA binding"/>
    <property type="evidence" value="ECO:0007669"/>
    <property type="project" value="UniProtKB-KW"/>
</dbReference>
<comment type="catalytic activity">
    <reaction evidence="1">
        <text>RNA(n) + a ribonucleoside 5'-triphosphate = RNA(n+1) + diphosphate</text>
        <dbReference type="Rhea" id="RHEA:21248"/>
        <dbReference type="Rhea" id="RHEA-COMP:14527"/>
        <dbReference type="Rhea" id="RHEA-COMP:17342"/>
        <dbReference type="ChEBI" id="CHEBI:33019"/>
        <dbReference type="ChEBI" id="CHEBI:61557"/>
        <dbReference type="ChEBI" id="CHEBI:140395"/>
        <dbReference type="EC" id="2.7.7.48"/>
    </reaction>
</comment>
<feature type="domain" description="RDRP core" evidence="2">
    <location>
        <begin position="436"/>
        <end position="1040"/>
    </location>
</feature>
<dbReference type="InterPro" id="IPR057596">
    <property type="entry name" value="RDRP_core"/>
</dbReference>
<dbReference type="OrthoDB" id="6513042at2759"/>
<keyword evidence="1" id="KW-0694">RNA-binding</keyword>
<accession>A0A5N5CXF0</accession>
<keyword evidence="1" id="KW-0548">Nucleotidyltransferase</keyword>
<gene>
    <name evidence="4" type="primary">RDR1_0</name>
    <name evidence="4" type="ORF">DBV05_g11382</name>
</gene>
<dbReference type="EMBL" id="VCHE01000159">
    <property type="protein sequence ID" value="KAB2569954.1"/>
    <property type="molecule type" value="Genomic_DNA"/>
</dbReference>
<dbReference type="GO" id="GO:0031380">
    <property type="term" value="C:nuclear RNA-directed RNA polymerase complex"/>
    <property type="evidence" value="ECO:0007669"/>
    <property type="project" value="TreeGrafter"/>
</dbReference>
<evidence type="ECO:0000259" key="3">
    <source>
        <dbReference type="Pfam" id="PF25358"/>
    </source>
</evidence>
<dbReference type="InterPro" id="IPR057503">
    <property type="entry name" value="PH_RdRP"/>
</dbReference>
<sequence length="1223" mass="138640">MDILVRGIPVQTTESALRDFFKPVLEEFAIIVFNCKKTKNKPIAIITIADSAKAELFLKKYSQVQSQSLVDFEPLLFINKPLKCSAGAYKPDEIILKALRYEEEELLRKANRKARKLANPDNPPDQPLIVLKRPRLQRAFDFSSLWCGVWDYNGSQAAFAPHFQDTRRGTIMFGKRTLAMVLRADGWVPSTCRIDIPYWSVDTVVTCSQLNKVTFTLKFAPRVYQLQDGLEGLMSGLGISAPNSRRNQRFDRTRVSAIDESHELVIGSCFVYQITLSNPTDVSKLDYLLRKSPGMPPALSLPTSYTQAHVTFKQDFERLKDLIYAEGQFGNLKYSVKFQVERLARNAYLPPAKVVSLLPTIKRLSGQYGHIRTATAIRILSRQIQYPGPHLDPENFDVNFLARALAKNAKDFKIEGSIYDVKTRHNHIALIHRVIITPAGTYLEGPEPEVSNRVLRKYPEHTDNFIRVQFVDEDGDAIRYEPKTSLSEIFHNRFKSVLDSDINIGGHSFTFLGFSHSSLRSQTCWFMSPFVQKVSLTAAQEVIKGLGDFSKIRSPAKCAARIGQAFSDTSGTVTVNEKIIKMDPDVYNDKGYIFSDGVGRISYRLLKRVWKEYQQARGQRPTCLQIRFGGAKGVVSLDDRLPGELLVLRPSMVKFHGAGTWNIEICGANFRPLPMYLNRQFIKILEDLGVPDQVFLDLQSNMVEQLRRITKSPVNAASFLEHVRVGQGTKMPYLVRMLDDLGLSFNEDDFLSHVVEIAALSQLRDIKHRARILVDRGVTLYGIMDETGYLGEDEIYCVIERMGDNGRPKRTVICGGEVIVTRSPAMHPGDVQKALAVDVPADSPLQALSNVVVFSSRGQRDLPSQLSGGDLDGDLYNIIFDKRLMPRITYMPADYKKIPPLDIGRPVTRQDITDFFVKFMETDQLGRISNIHMQLADRRPNGTRDPDCLKLAEMASTAVDFSKTGIPVDMSQCPRNDMIRPDFMASGPRVIVEKRGAVFQDDDDDDLLDEDDAVGALDPDFKTFRYYESERILGQLYRAIDEKKIFQEMQRHALGTKSHLGGLNLMDQVWAYVQRETALIQWEGYKPLARNIRETYESNLLDIMSDYSTHPQYPLSELEVFGGNIIGKSTGAQNRRTKERTMEMNERFERDVTFTVERITQGDDGDRDEALARSIACLAVGITEPRKVSKRIGELRSWKYVAAAVCLREIELFKIRFDPLNRI</sequence>
<dbReference type="EC" id="2.7.7.48" evidence="1"/>
<protein>
    <recommendedName>
        <fullName evidence="1">RNA-dependent RNA polymerase</fullName>
        <ecNumber evidence="1">2.7.7.48</ecNumber>
    </recommendedName>
</protein>
<evidence type="ECO:0000256" key="1">
    <source>
        <dbReference type="RuleBase" id="RU363098"/>
    </source>
</evidence>
<dbReference type="Proteomes" id="UP000325902">
    <property type="component" value="Unassembled WGS sequence"/>
</dbReference>
<dbReference type="CDD" id="cd00590">
    <property type="entry name" value="RRM_SF"/>
    <property type="match status" value="1"/>
</dbReference>
<keyword evidence="1" id="KW-0808">Transferase</keyword>
<proteinExistence type="inferred from homology"/>
<organism evidence="4 5">
    <name type="scientific">Lasiodiplodia theobromae</name>
    <dbReference type="NCBI Taxonomy" id="45133"/>
    <lineage>
        <taxon>Eukaryota</taxon>
        <taxon>Fungi</taxon>
        <taxon>Dikarya</taxon>
        <taxon>Ascomycota</taxon>
        <taxon>Pezizomycotina</taxon>
        <taxon>Dothideomycetes</taxon>
        <taxon>Dothideomycetes incertae sedis</taxon>
        <taxon>Botryosphaeriales</taxon>
        <taxon>Botryosphaeriaceae</taxon>
        <taxon>Lasiodiplodia</taxon>
    </lineage>
</organism>
<reference evidence="4 5" key="1">
    <citation type="journal article" date="2019" name="Sci. Rep.">
        <title>A multi-omics analysis of the grapevine pathogen Lasiodiplodia theobromae reveals that temperature affects the expression of virulence- and pathogenicity-related genes.</title>
        <authorList>
            <person name="Felix C."/>
            <person name="Meneses R."/>
            <person name="Goncalves M.F.M."/>
            <person name="Tilleman L."/>
            <person name="Duarte A.S."/>
            <person name="Jorrin-Novo J.V."/>
            <person name="Van de Peer Y."/>
            <person name="Deforce D."/>
            <person name="Van Nieuwerburgh F."/>
            <person name="Esteves A.C."/>
            <person name="Alves A."/>
        </authorList>
    </citation>
    <scope>NUCLEOTIDE SEQUENCE [LARGE SCALE GENOMIC DNA]</scope>
    <source>
        <strain evidence="4 5">LA-SOL3</strain>
    </source>
</reference>